<sequence length="534" mass="59787">MSTGNTASVKRTLQEVIYYHLDNYLLNNALFFAERLVAFDPQSTHARRLLGLCHFRLNDYHSATETLNPVLIKHPDLACTWIYAQSCFALKKYKDGAAALEKSRSLWPRATAMGKNQSSARDLNLDPAALLCLLGKLYRELDDSDRAVHHFESALRMNPFMWDAFTSLCDMGVTVSVHNVFKCTDSLMQNFDCSLDNAPRNTALDSTYSPLRRSSARVSSKAREVSSNVGNNYQTSSCLVKKAENPATEPDEARPTTVAMAGLKLEATELSVTVHPEPGPRPVRNSQTDVFRDSCALGNAFSRNREHEPALKCFSRASQLDPMMAYPHTLQGHEYVACEDYEKALTAYRSALNADKRHYNAYYGIAKVYEKLGSFDKAYAQFLAASSINPANAVLTCSIGTVLEKQEHLEQALWYYSKATELAPKAAYMRFKKARVLLVTGQREAARQELMIVKDLTPNEATVHFLLGNLYKAANEKHQAMRYFTYALALDPKASTQIKEAIESLDYDSLEGKQVCGHDDSDDSYVDETTFGED</sequence>
<dbReference type="PROSITE" id="PS50005">
    <property type="entry name" value="TPR"/>
    <property type="match status" value="6"/>
</dbReference>
<keyword evidence="1 3" id="KW-0802">TPR repeat</keyword>
<feature type="compositionally biased region" description="Acidic residues" evidence="4">
    <location>
        <begin position="520"/>
        <end position="534"/>
    </location>
</feature>
<dbReference type="GO" id="GO:0051301">
    <property type="term" value="P:cell division"/>
    <property type="evidence" value="ECO:0007669"/>
    <property type="project" value="TreeGrafter"/>
</dbReference>
<dbReference type="Pfam" id="PF13432">
    <property type="entry name" value="TPR_16"/>
    <property type="match status" value="1"/>
</dbReference>
<dbReference type="EMBL" id="ONZQ02000007">
    <property type="protein sequence ID" value="SPO02857.1"/>
    <property type="molecule type" value="Genomic_DNA"/>
</dbReference>
<dbReference type="SUPFAM" id="SSF48452">
    <property type="entry name" value="TPR-like"/>
    <property type="match status" value="1"/>
</dbReference>
<dbReference type="InterPro" id="IPR019734">
    <property type="entry name" value="TPR_rpt"/>
</dbReference>
<dbReference type="PANTHER" id="PTHR12558">
    <property type="entry name" value="CELL DIVISION CYCLE 16,23,27"/>
    <property type="match status" value="1"/>
</dbReference>
<dbReference type="Pfam" id="PF13414">
    <property type="entry name" value="TPR_11"/>
    <property type="match status" value="1"/>
</dbReference>
<evidence type="ECO:0000313" key="6">
    <source>
        <dbReference type="Proteomes" id="UP001187682"/>
    </source>
</evidence>
<comment type="caution">
    <text evidence="5">The sequence shown here is derived from an EMBL/GenBank/DDBJ whole genome shotgun (WGS) entry which is preliminary data.</text>
</comment>
<feature type="repeat" description="TPR" evidence="3">
    <location>
        <begin position="393"/>
        <end position="426"/>
    </location>
</feature>
<dbReference type="GO" id="GO:0005680">
    <property type="term" value="C:anaphase-promoting complex"/>
    <property type="evidence" value="ECO:0007669"/>
    <property type="project" value="TreeGrafter"/>
</dbReference>
<feature type="repeat" description="TPR" evidence="3">
    <location>
        <begin position="128"/>
        <end position="161"/>
    </location>
</feature>
<gene>
    <name evidence="5" type="ORF">DNG_05534</name>
</gene>
<organism evidence="5 6">
    <name type="scientific">Cephalotrichum gorgonifer</name>
    <dbReference type="NCBI Taxonomy" id="2041049"/>
    <lineage>
        <taxon>Eukaryota</taxon>
        <taxon>Fungi</taxon>
        <taxon>Dikarya</taxon>
        <taxon>Ascomycota</taxon>
        <taxon>Pezizomycotina</taxon>
        <taxon>Sordariomycetes</taxon>
        <taxon>Hypocreomycetidae</taxon>
        <taxon>Microascales</taxon>
        <taxon>Microascaceae</taxon>
        <taxon>Cephalotrichum</taxon>
    </lineage>
</organism>
<feature type="repeat" description="TPR" evidence="3">
    <location>
        <begin position="325"/>
        <end position="358"/>
    </location>
</feature>
<keyword evidence="6" id="KW-1185">Reference proteome</keyword>
<evidence type="ECO:0000313" key="5">
    <source>
        <dbReference type="EMBL" id="SPO02857.1"/>
    </source>
</evidence>
<reference evidence="5" key="1">
    <citation type="submission" date="2018-03" db="EMBL/GenBank/DDBJ databases">
        <authorList>
            <person name="Guldener U."/>
        </authorList>
    </citation>
    <scope>NUCLEOTIDE SEQUENCE</scope>
</reference>
<evidence type="ECO:0000256" key="1">
    <source>
        <dbReference type="ARBA" id="ARBA00022803"/>
    </source>
</evidence>
<dbReference type="Pfam" id="PF12895">
    <property type="entry name" value="ANAPC3"/>
    <property type="match status" value="1"/>
</dbReference>
<feature type="region of interest" description="Disordered" evidence="4">
    <location>
        <begin position="512"/>
        <end position="534"/>
    </location>
</feature>
<dbReference type="Proteomes" id="UP001187682">
    <property type="component" value="Unassembled WGS sequence"/>
</dbReference>
<dbReference type="Gene3D" id="1.25.40.10">
    <property type="entry name" value="Tetratricopeptide repeat domain"/>
    <property type="match status" value="3"/>
</dbReference>
<evidence type="ECO:0000256" key="2">
    <source>
        <dbReference type="ARBA" id="ARBA00038210"/>
    </source>
</evidence>
<dbReference type="PANTHER" id="PTHR12558:SF13">
    <property type="entry name" value="CELL DIVISION CYCLE PROTEIN 27 HOMOLOG"/>
    <property type="match status" value="1"/>
</dbReference>
<dbReference type="SMART" id="SM00028">
    <property type="entry name" value="TPR"/>
    <property type="match status" value="7"/>
</dbReference>
<dbReference type="AlphaFoldDB" id="A0AAE8MYH4"/>
<accession>A0AAE8MYH4</accession>
<dbReference type="GO" id="GO:0016567">
    <property type="term" value="P:protein ubiquitination"/>
    <property type="evidence" value="ECO:0007669"/>
    <property type="project" value="TreeGrafter"/>
</dbReference>
<feature type="repeat" description="TPR" evidence="3">
    <location>
        <begin position="461"/>
        <end position="494"/>
    </location>
</feature>
<proteinExistence type="inferred from homology"/>
<name>A0AAE8MYH4_9PEZI</name>
<feature type="repeat" description="TPR" evidence="3">
    <location>
        <begin position="291"/>
        <end position="324"/>
    </location>
</feature>
<evidence type="ECO:0000256" key="4">
    <source>
        <dbReference type="SAM" id="MobiDB-lite"/>
    </source>
</evidence>
<protein>
    <submittedName>
        <fullName evidence="5">Uncharacterized protein</fullName>
    </submittedName>
</protein>
<dbReference type="InterPro" id="IPR011990">
    <property type="entry name" value="TPR-like_helical_dom_sf"/>
</dbReference>
<feature type="repeat" description="TPR" evidence="3">
    <location>
        <begin position="359"/>
        <end position="392"/>
    </location>
</feature>
<dbReference type="GO" id="GO:0007091">
    <property type="term" value="P:metaphase/anaphase transition of mitotic cell cycle"/>
    <property type="evidence" value="ECO:0007669"/>
    <property type="project" value="TreeGrafter"/>
</dbReference>
<evidence type="ECO:0000256" key="3">
    <source>
        <dbReference type="PROSITE-ProRule" id="PRU00339"/>
    </source>
</evidence>
<dbReference type="GO" id="GO:0005737">
    <property type="term" value="C:cytoplasm"/>
    <property type="evidence" value="ECO:0007669"/>
    <property type="project" value="TreeGrafter"/>
</dbReference>
<dbReference type="GO" id="GO:0031145">
    <property type="term" value="P:anaphase-promoting complex-dependent catabolic process"/>
    <property type="evidence" value="ECO:0007669"/>
    <property type="project" value="TreeGrafter"/>
</dbReference>
<comment type="similarity">
    <text evidence="2">Belongs to the APC3/CDC27 family.</text>
</comment>
<dbReference type="Pfam" id="PF13181">
    <property type="entry name" value="TPR_8"/>
    <property type="match status" value="2"/>
</dbReference>